<name>A0A2D4H0A4_MICCO</name>
<evidence type="ECO:0000313" key="2">
    <source>
        <dbReference type="EMBL" id="LAA65401.1"/>
    </source>
</evidence>
<organism evidence="2">
    <name type="scientific">Micrurus corallinus</name>
    <name type="common">Brazilian coral snake</name>
    <dbReference type="NCBI Taxonomy" id="54390"/>
    <lineage>
        <taxon>Eukaryota</taxon>
        <taxon>Metazoa</taxon>
        <taxon>Chordata</taxon>
        <taxon>Craniata</taxon>
        <taxon>Vertebrata</taxon>
        <taxon>Euteleostomi</taxon>
        <taxon>Lepidosauria</taxon>
        <taxon>Squamata</taxon>
        <taxon>Bifurcata</taxon>
        <taxon>Unidentata</taxon>
        <taxon>Episquamata</taxon>
        <taxon>Toxicofera</taxon>
        <taxon>Serpentes</taxon>
        <taxon>Colubroidea</taxon>
        <taxon>Elapidae</taxon>
        <taxon>Elapinae</taxon>
        <taxon>Micrurus</taxon>
    </lineage>
</organism>
<reference evidence="2" key="2">
    <citation type="submission" date="2017-11" db="EMBL/GenBank/DDBJ databases">
        <title>Coralsnake Venomics: Analyses of Venom Gland Transcriptomes and Proteomes of Six Brazilian Taxa.</title>
        <authorList>
            <person name="Aird S.D."/>
            <person name="Jorge da Silva N."/>
            <person name="Qiu L."/>
            <person name="Villar-Briones A."/>
            <person name="Aparecida-Saddi V."/>
            <person name="Campos-Telles M.P."/>
            <person name="Grau M."/>
            <person name="Mikheyev A.S."/>
        </authorList>
    </citation>
    <scope>NUCLEOTIDE SEQUENCE</scope>
    <source>
        <tissue evidence="2">Venom_gland</tissue>
    </source>
</reference>
<protein>
    <submittedName>
        <fullName evidence="2">Uncharacterized protein</fullName>
    </submittedName>
</protein>
<feature type="region of interest" description="Disordered" evidence="1">
    <location>
        <begin position="27"/>
        <end position="119"/>
    </location>
</feature>
<proteinExistence type="predicted"/>
<sequence>MAERGELPTPAKYLCCQGLLHRKVGPHQEADASAFPSAQRAPAPPSPATTPARARELTLKLTPSTSPRAARAGLGRDATQPAPSPLTNSGHKRAQRQLSPAHMVHSSRGPQAHLPRSASFPVLPPAALTLHSSSASSC</sequence>
<evidence type="ECO:0000256" key="1">
    <source>
        <dbReference type="SAM" id="MobiDB-lite"/>
    </source>
</evidence>
<feature type="compositionally biased region" description="Low complexity" evidence="1">
    <location>
        <begin position="32"/>
        <end position="41"/>
    </location>
</feature>
<reference evidence="2" key="1">
    <citation type="submission" date="2017-07" db="EMBL/GenBank/DDBJ databases">
        <authorList>
            <person name="Mikheyev A."/>
            <person name="Grau M."/>
        </authorList>
    </citation>
    <scope>NUCLEOTIDE SEQUENCE</scope>
    <source>
        <tissue evidence="2">Venom_gland</tissue>
    </source>
</reference>
<dbReference type="AlphaFoldDB" id="A0A2D4H0A4"/>
<accession>A0A2D4H0A4</accession>
<dbReference type="EMBL" id="IACJ01164517">
    <property type="protein sequence ID" value="LAA65401.1"/>
    <property type="molecule type" value="Transcribed_RNA"/>
</dbReference>